<evidence type="ECO:0000313" key="1">
    <source>
        <dbReference type="EMBL" id="GHB44554.1"/>
    </source>
</evidence>
<evidence type="ECO:0000313" key="2">
    <source>
        <dbReference type="Proteomes" id="UP000642809"/>
    </source>
</evidence>
<dbReference type="Proteomes" id="UP000642809">
    <property type="component" value="Unassembled WGS sequence"/>
</dbReference>
<reference evidence="1" key="2">
    <citation type="submission" date="2020-09" db="EMBL/GenBank/DDBJ databases">
        <authorList>
            <person name="Sun Q."/>
            <person name="Kim S."/>
        </authorList>
    </citation>
    <scope>NUCLEOTIDE SEQUENCE</scope>
    <source>
        <strain evidence="1">KCTC 23224</strain>
    </source>
</reference>
<dbReference type="AlphaFoldDB" id="A0A8J3CYW1"/>
<gene>
    <name evidence="1" type="ORF">GCM10008106_27040</name>
</gene>
<organism evidence="1 2">
    <name type="scientific">Mongoliitalea lutea</name>
    <dbReference type="NCBI Taxonomy" id="849756"/>
    <lineage>
        <taxon>Bacteria</taxon>
        <taxon>Pseudomonadati</taxon>
        <taxon>Bacteroidota</taxon>
        <taxon>Cytophagia</taxon>
        <taxon>Cytophagales</taxon>
        <taxon>Cyclobacteriaceae</taxon>
        <taxon>Mongoliitalea</taxon>
    </lineage>
</organism>
<name>A0A8J3CYW1_9BACT</name>
<protein>
    <submittedName>
        <fullName evidence="1">Uncharacterized protein</fullName>
    </submittedName>
</protein>
<dbReference type="RefSeq" id="WP_189583594.1">
    <property type="nucleotide sequence ID" value="NZ_BMYF01000017.1"/>
</dbReference>
<dbReference type="EMBL" id="BMYF01000017">
    <property type="protein sequence ID" value="GHB44554.1"/>
    <property type="molecule type" value="Genomic_DNA"/>
</dbReference>
<comment type="caution">
    <text evidence="1">The sequence shown here is derived from an EMBL/GenBank/DDBJ whole genome shotgun (WGS) entry which is preliminary data.</text>
</comment>
<reference evidence="1" key="1">
    <citation type="journal article" date="2014" name="Int. J. Syst. Evol. Microbiol.">
        <title>Complete genome sequence of Corynebacterium casei LMG S-19264T (=DSM 44701T), isolated from a smear-ripened cheese.</title>
        <authorList>
            <consortium name="US DOE Joint Genome Institute (JGI-PGF)"/>
            <person name="Walter F."/>
            <person name="Albersmeier A."/>
            <person name="Kalinowski J."/>
            <person name="Ruckert C."/>
        </authorList>
    </citation>
    <scope>NUCLEOTIDE SEQUENCE</scope>
    <source>
        <strain evidence="1">KCTC 23224</strain>
    </source>
</reference>
<keyword evidence="2" id="KW-1185">Reference proteome</keyword>
<sequence length="88" mass="10293">MSELKKEPTSLKDRVIGSACVKCGMLNIDIKFQPKKTKIYWSQHNEIEDIEKFTKNDRYYSSDEIYTECLIRTCKTCGHKKAIPCVDR</sequence>
<proteinExistence type="predicted"/>
<accession>A0A8J3CYW1</accession>